<sequence length="306" mass="34111">MNETPSESTRRAALFSRILEASVMHFLLAHCGGTSDQVVESDRSIVFDRDEARLHPQKPLRNWLLEYRCFRLRGRERTVSLANAVCRSEVEGESCGRLYKSIVLYLRHGSMKALQKIASDDTWRYAILVGLASTPFSVLIYWQSSNGYSYGFEPVFVAGLLVGFLASGRELDERRVGSRTGLVALFPALWPFVDTLVFISDLTQSLWFSGVQVTFLVVFYVFAAGLSMLVGMVGALIGNWLLTTVRNDTVALAKAGTLFVFIVVVLASFRLLVGDPPGRKTSLEHTLSVAVWWGGVCAVLYYVFRK</sequence>
<dbReference type="AlphaFoldDB" id="L9Y923"/>
<dbReference type="RefSeq" id="WP_005578593.1">
    <property type="nucleotide sequence ID" value="NC_019792.1"/>
</dbReference>
<keyword evidence="1" id="KW-1133">Transmembrane helix</keyword>
<organism evidence="2 3">
    <name type="scientific">Natronobacterium gregoryi (strain ATCC 43098 / DSM 3393 / CCM 3738 / CIP 104747 / IAM 13177 / JCM 8860 / NBRC 102187 / NCIMB 2189 / SP2)</name>
    <dbReference type="NCBI Taxonomy" id="797304"/>
    <lineage>
        <taxon>Archaea</taxon>
        <taxon>Methanobacteriati</taxon>
        <taxon>Methanobacteriota</taxon>
        <taxon>Stenosarchaea group</taxon>
        <taxon>Halobacteria</taxon>
        <taxon>Halobacteriales</taxon>
        <taxon>Natrialbaceae</taxon>
        <taxon>Natronobacterium</taxon>
    </lineage>
</organism>
<accession>L9Y923</accession>
<feature type="transmembrane region" description="Helical" evidence="1">
    <location>
        <begin position="122"/>
        <end position="142"/>
    </location>
</feature>
<dbReference type="Pfam" id="PF17647">
    <property type="entry name" value="DUF5518"/>
    <property type="match status" value="1"/>
</dbReference>
<evidence type="ECO:0000313" key="2">
    <source>
        <dbReference type="EMBL" id="ELY69413.1"/>
    </source>
</evidence>
<reference evidence="2 3" key="1">
    <citation type="journal article" date="2014" name="PLoS Genet.">
        <title>Phylogenetically driven sequencing of extremely halophilic archaea reveals strategies for static and dynamic osmo-response.</title>
        <authorList>
            <person name="Becker E.A."/>
            <person name="Seitzer P.M."/>
            <person name="Tritt A."/>
            <person name="Larsen D."/>
            <person name="Krusor M."/>
            <person name="Yao A.I."/>
            <person name="Wu D."/>
            <person name="Madern D."/>
            <person name="Eisen J.A."/>
            <person name="Darling A.E."/>
            <person name="Facciotti M.T."/>
        </authorList>
    </citation>
    <scope>NUCLEOTIDE SEQUENCE [LARGE SCALE GENOMIC DNA]</scope>
    <source>
        <strain evidence="2 3">SP2</strain>
    </source>
</reference>
<feature type="transmembrane region" description="Helical" evidence="1">
    <location>
        <begin position="148"/>
        <end position="168"/>
    </location>
</feature>
<gene>
    <name evidence="2" type="ORF">C490_07814</name>
</gene>
<protein>
    <submittedName>
        <fullName evidence="2">Uncharacterized protein</fullName>
    </submittedName>
</protein>
<dbReference type="GeneID" id="42782801"/>
<evidence type="ECO:0000313" key="3">
    <source>
        <dbReference type="Proteomes" id="UP000011613"/>
    </source>
</evidence>
<proteinExistence type="predicted"/>
<feature type="transmembrane region" description="Helical" evidence="1">
    <location>
        <begin position="219"/>
        <end position="243"/>
    </location>
</feature>
<evidence type="ECO:0000256" key="1">
    <source>
        <dbReference type="SAM" id="Phobius"/>
    </source>
</evidence>
<comment type="caution">
    <text evidence="2">The sequence shown here is derived from an EMBL/GenBank/DDBJ whole genome shotgun (WGS) entry which is preliminary data.</text>
</comment>
<dbReference type="Proteomes" id="UP000011613">
    <property type="component" value="Unassembled WGS sequence"/>
</dbReference>
<feature type="transmembrane region" description="Helical" evidence="1">
    <location>
        <begin position="285"/>
        <end position="304"/>
    </location>
</feature>
<dbReference type="InterPro" id="IPR040493">
    <property type="entry name" value="DUF5518"/>
</dbReference>
<feature type="transmembrane region" description="Helical" evidence="1">
    <location>
        <begin position="255"/>
        <end position="273"/>
    </location>
</feature>
<name>L9Y923_NATGS</name>
<keyword evidence="1" id="KW-0472">Membrane</keyword>
<keyword evidence="1" id="KW-0812">Transmembrane</keyword>
<feature type="transmembrane region" description="Helical" evidence="1">
    <location>
        <begin position="180"/>
        <end position="199"/>
    </location>
</feature>
<dbReference type="EMBL" id="AOIC01000062">
    <property type="protein sequence ID" value="ELY69413.1"/>
    <property type="molecule type" value="Genomic_DNA"/>
</dbReference>